<evidence type="ECO:0000313" key="2">
    <source>
        <dbReference type="EMBL" id="KAF6756102.1"/>
    </source>
</evidence>
<dbReference type="Pfam" id="PF12770">
    <property type="entry name" value="CHAT"/>
    <property type="match status" value="1"/>
</dbReference>
<sequence>MACLRGSNILIAVAEEEDSHEQLFEDGVALTEQYQATRADLDDLATAISKLRRAVELMPKDHSDMARRLSWLGHSLRLRFGSTGDVQAIAEAISAEQRALELTPEGHPDMTRGLANLGVSLCSRFQHIGDIQDLAEAISALQRALEVTPEGHPEMALRLANLGASLGSRFERTGHLQDIAEAISMKRRAVDLTREGHPDMASRLANLGSSLQFSFKRTGDLQDLAEAISAAQGALDLTPEDHPDMALRLAGLGNSLLARFQRTGDLQDLAEAISAQQRALDLTPEGHPDMALRLANLGSSLHSRFQRTGDLQDLAEAISAQQRALDLTPEGHPDMALQLPNLGNSLLARFQRTGDLQDIAEAISAQQRALDLTPEGHPDTALRLASLGHSLWSRFNRTGDLQDIAEAISANQRALQLTPEGHLDMALRLANLGASLGSRFERTGDLQVIAEAMSALQRALDLTPEGHPDMALRLANLGSSLHSRFKRTGDLQDLADAISAQQRALDLTPEGHPDMALQLANLGNSLLARFQRTGDLQDIAEAISAQQRALDLTPEGHPNMALRLANLGSSLHSRFKRTGDLQDLADAISAKQRALDLTPEGHPDMALRLANLGHSLGSRFERTRDLQVIAEAISRERLALKLLPEGHPTIAVQLANLGASLLSRFKLTGDLQDLPEAISMEQRALEITPEGHPDMALRLYNLAYSFKTRFGSTGDIYDLTEAVSKYRTSAHYPFGHPDIRLQAAKNWAELLEKHNPVSPDILTAFDTVIRLITLMTTLDQVLENRYSRLVNTSGLALQAASAAFALERVDKALEWLEQGRCLVWRQLTSLRTPLDDLRRHDGHLADRFLELSRKLEGAGSVRIAAWSGMSTSEKVSLEDQARVHVRSAREWDDLVVKVRATPGFERFLEPSPWYSLLPYLPEAGHAIIVNVDARRCDAIVLSAGRSTPHHIPLPSFSLVKCNQYRKDLTNHLQVHDCRERGSTVAMAPERGDEFRGVRKLNHATVQDILRGLWKDLVKPIIQELGIANIPAASTEAAPRIWWCPTGPLSFLPIHAAGIYTSAGTECLLDYAVSSYTPTIAALTDRISSARPIQKAVSGLFMTCQPNAPGRSHIPETTTEVQSIYDLARMEGMRAQRFDGSAITSATCLDSMERFSIIHLACHAYQDATNPLESRFLFHNGSLDLLSILQRNLKHADLAFLSACQTGTGSEKLPDEAVHLAAGMLAAGYRRVVATMWAIRDQHAPAVATDFYQYLLDHRDPADGSGFYGTHSARALHHATQQLRIRLGNDSDESLLAWIPYVHFGH</sequence>
<keyword evidence="3" id="KW-1185">Reference proteome</keyword>
<dbReference type="SUPFAM" id="SSF48452">
    <property type="entry name" value="TPR-like"/>
    <property type="match status" value="3"/>
</dbReference>
<dbReference type="InterPro" id="IPR024983">
    <property type="entry name" value="CHAT_dom"/>
</dbReference>
<dbReference type="OrthoDB" id="9991317at2759"/>
<evidence type="ECO:0000259" key="1">
    <source>
        <dbReference type="Pfam" id="PF12770"/>
    </source>
</evidence>
<reference evidence="2 3" key="1">
    <citation type="submission" date="2020-07" db="EMBL/GenBank/DDBJ databases">
        <title>Comparative genomics of pyrophilous fungi reveals a link between fire events and developmental genes.</title>
        <authorList>
            <consortium name="DOE Joint Genome Institute"/>
            <person name="Steindorff A.S."/>
            <person name="Carver A."/>
            <person name="Calhoun S."/>
            <person name="Stillman K."/>
            <person name="Liu H."/>
            <person name="Lipzen A."/>
            <person name="Pangilinan J."/>
            <person name="Labutti K."/>
            <person name="Bruns T.D."/>
            <person name="Grigoriev I.V."/>
        </authorList>
    </citation>
    <scope>NUCLEOTIDE SEQUENCE [LARGE SCALE GENOMIC DNA]</scope>
    <source>
        <strain evidence="2 3">CBS 144469</strain>
    </source>
</reference>
<comment type="caution">
    <text evidence="2">The sequence shown here is derived from an EMBL/GenBank/DDBJ whole genome shotgun (WGS) entry which is preliminary data.</text>
</comment>
<dbReference type="Pfam" id="PF13374">
    <property type="entry name" value="TPR_10"/>
    <property type="match status" value="1"/>
</dbReference>
<dbReference type="InterPro" id="IPR011990">
    <property type="entry name" value="TPR-like_helical_dom_sf"/>
</dbReference>
<dbReference type="Gene3D" id="1.25.40.10">
    <property type="entry name" value="Tetratricopeptide repeat domain"/>
    <property type="match status" value="4"/>
</dbReference>
<dbReference type="Gene3D" id="1.20.120.660">
    <property type="entry name" value="IL-4 antagonist (De novo design) like domain"/>
    <property type="match status" value="1"/>
</dbReference>
<protein>
    <submittedName>
        <fullName evidence="2">TPR-like protein</fullName>
    </submittedName>
</protein>
<proteinExistence type="predicted"/>
<organism evidence="2 3">
    <name type="scientific">Ephemerocybe angulata</name>
    <dbReference type="NCBI Taxonomy" id="980116"/>
    <lineage>
        <taxon>Eukaryota</taxon>
        <taxon>Fungi</taxon>
        <taxon>Dikarya</taxon>
        <taxon>Basidiomycota</taxon>
        <taxon>Agaricomycotina</taxon>
        <taxon>Agaricomycetes</taxon>
        <taxon>Agaricomycetidae</taxon>
        <taxon>Agaricales</taxon>
        <taxon>Agaricineae</taxon>
        <taxon>Psathyrellaceae</taxon>
        <taxon>Ephemerocybe</taxon>
    </lineage>
</organism>
<feature type="domain" description="CHAT" evidence="1">
    <location>
        <begin position="1007"/>
        <end position="1304"/>
    </location>
</feature>
<accession>A0A8H6I1B2</accession>
<gene>
    <name evidence="2" type="ORF">DFP72DRAFT_1045052</name>
</gene>
<dbReference type="SUPFAM" id="SSF81901">
    <property type="entry name" value="HCP-like"/>
    <property type="match status" value="1"/>
</dbReference>
<dbReference type="EMBL" id="JACGCI010000027">
    <property type="protein sequence ID" value="KAF6756102.1"/>
    <property type="molecule type" value="Genomic_DNA"/>
</dbReference>
<dbReference type="PANTHER" id="PTHR19959">
    <property type="entry name" value="KINESIN LIGHT CHAIN"/>
    <property type="match status" value="1"/>
</dbReference>
<dbReference type="PANTHER" id="PTHR19959:SF119">
    <property type="entry name" value="FUNGAL LIPASE-LIKE DOMAIN-CONTAINING PROTEIN"/>
    <property type="match status" value="1"/>
</dbReference>
<name>A0A8H6I1B2_9AGAR</name>
<evidence type="ECO:0000313" key="3">
    <source>
        <dbReference type="Proteomes" id="UP000521943"/>
    </source>
</evidence>
<dbReference type="Proteomes" id="UP000521943">
    <property type="component" value="Unassembled WGS sequence"/>
</dbReference>